<sequence>MKSFRLQLKATHDWLAILCGKRAGEKQTLADRLLWRLAKSEGNPEDDTLVFQSLQLLGKTIKRCQRLCAKMVGWSLMTAMGTVLGFYLLKVALESKKYQLPLLVATASMFALGGGFFYTRNIHVADELQRHIMKSLVERIAQKLKVVHRESLRHYINDNGTPWALVKSIRVSIGVDLMVVVKNPFIWLFNLSALWWVLSWEYAAALLVACVLELWMMKPGFQNDQEISKEGEKLSSYLQTTMDPWSQIPRLISDRGINESMERKLGELSEERTEFYRKNSHHRAWLVSGPRLLWSFVLQTALTFYAVYVQNRTAVDVILLVSYISMGLLSFEALIEFALRLANMRGELLKLGKLLTLPDRPNGQVALRGFEGFVLRDLRIHYGDKTLFPEGLDLEIGSGQPG</sequence>
<protein>
    <recommendedName>
        <fullName evidence="8">ABC transporter transmembrane region</fullName>
    </recommendedName>
</protein>
<feature type="transmembrane region" description="Helical" evidence="5">
    <location>
        <begin position="100"/>
        <end position="119"/>
    </location>
</feature>
<evidence type="ECO:0000256" key="3">
    <source>
        <dbReference type="ARBA" id="ARBA00022989"/>
    </source>
</evidence>
<feature type="transmembrane region" description="Helical" evidence="5">
    <location>
        <begin position="317"/>
        <end position="339"/>
    </location>
</feature>
<comment type="subcellular location">
    <subcellularLocation>
        <location evidence="1">Cell membrane</location>
        <topology evidence="1">Multi-pass membrane protein</topology>
    </subcellularLocation>
</comment>
<feature type="transmembrane region" description="Helical" evidence="5">
    <location>
        <begin position="67"/>
        <end position="88"/>
    </location>
</feature>
<keyword evidence="7" id="KW-1185">Reference proteome</keyword>
<dbReference type="SUPFAM" id="SSF90123">
    <property type="entry name" value="ABC transporter transmembrane region"/>
    <property type="match status" value="1"/>
</dbReference>
<keyword evidence="2 5" id="KW-0812">Transmembrane</keyword>
<dbReference type="GO" id="GO:0005524">
    <property type="term" value="F:ATP binding"/>
    <property type="evidence" value="ECO:0007669"/>
    <property type="project" value="InterPro"/>
</dbReference>
<dbReference type="RefSeq" id="WP_139279206.1">
    <property type="nucleotide sequence ID" value="NZ_FQVL01000034.1"/>
</dbReference>
<evidence type="ECO:0000313" key="7">
    <source>
        <dbReference type="Proteomes" id="UP000184476"/>
    </source>
</evidence>
<evidence type="ECO:0008006" key="8">
    <source>
        <dbReference type="Google" id="ProtNLM"/>
    </source>
</evidence>
<dbReference type="InterPro" id="IPR036640">
    <property type="entry name" value="ABC1_TM_sf"/>
</dbReference>
<proteinExistence type="predicted"/>
<evidence type="ECO:0000256" key="1">
    <source>
        <dbReference type="ARBA" id="ARBA00004651"/>
    </source>
</evidence>
<keyword evidence="4 5" id="KW-0472">Membrane</keyword>
<dbReference type="Proteomes" id="UP000184476">
    <property type="component" value="Unassembled WGS sequence"/>
</dbReference>
<dbReference type="AlphaFoldDB" id="A0A1M5BPX9"/>
<organism evidence="6 7">
    <name type="scientific">Seinonella peptonophila</name>
    <dbReference type="NCBI Taxonomy" id="112248"/>
    <lineage>
        <taxon>Bacteria</taxon>
        <taxon>Bacillati</taxon>
        <taxon>Bacillota</taxon>
        <taxon>Bacilli</taxon>
        <taxon>Bacillales</taxon>
        <taxon>Thermoactinomycetaceae</taxon>
        <taxon>Seinonella</taxon>
    </lineage>
</organism>
<dbReference type="GO" id="GO:0005886">
    <property type="term" value="C:plasma membrane"/>
    <property type="evidence" value="ECO:0007669"/>
    <property type="project" value="UniProtKB-SubCell"/>
</dbReference>
<evidence type="ECO:0000256" key="2">
    <source>
        <dbReference type="ARBA" id="ARBA00022692"/>
    </source>
</evidence>
<accession>A0A1M5BPX9</accession>
<reference evidence="6 7" key="1">
    <citation type="submission" date="2016-11" db="EMBL/GenBank/DDBJ databases">
        <authorList>
            <person name="Jaros S."/>
            <person name="Januszkiewicz K."/>
            <person name="Wedrychowicz H."/>
        </authorList>
    </citation>
    <scope>NUCLEOTIDE SEQUENCE [LARGE SCALE GENOMIC DNA]</scope>
    <source>
        <strain evidence="6 7">DSM 44666</strain>
    </source>
</reference>
<feature type="transmembrane region" description="Helical" evidence="5">
    <location>
        <begin position="195"/>
        <end position="215"/>
    </location>
</feature>
<evidence type="ECO:0000256" key="4">
    <source>
        <dbReference type="ARBA" id="ARBA00023136"/>
    </source>
</evidence>
<dbReference type="EMBL" id="FQVL01000034">
    <property type="protein sequence ID" value="SHF44440.1"/>
    <property type="molecule type" value="Genomic_DNA"/>
</dbReference>
<feature type="non-terminal residue" evidence="6">
    <location>
        <position position="402"/>
    </location>
</feature>
<keyword evidence="3 5" id="KW-1133">Transmembrane helix</keyword>
<evidence type="ECO:0000256" key="5">
    <source>
        <dbReference type="SAM" id="Phobius"/>
    </source>
</evidence>
<feature type="transmembrane region" description="Helical" evidence="5">
    <location>
        <begin position="292"/>
        <end position="311"/>
    </location>
</feature>
<name>A0A1M5BPX9_9BACL</name>
<evidence type="ECO:0000313" key="6">
    <source>
        <dbReference type="EMBL" id="SHF44440.1"/>
    </source>
</evidence>
<gene>
    <name evidence="6" type="ORF">SAMN05444392_1342</name>
</gene>